<dbReference type="EMBL" id="CP039853">
    <property type="protein sequence ID" value="QCZ95287.1"/>
    <property type="molecule type" value="Genomic_DNA"/>
</dbReference>
<reference evidence="1 2" key="1">
    <citation type="submission" date="2019-04" db="EMBL/GenBank/DDBJ databases">
        <title>Salinimonas iocasae sp. nov., a halophilic bacterium isolated from the outer tube casing of tubeworms in Okinawa Trough.</title>
        <authorList>
            <person name="Zhang H."/>
            <person name="Wang H."/>
            <person name="Li C."/>
        </authorList>
    </citation>
    <scope>NUCLEOTIDE SEQUENCE [LARGE SCALE GENOMIC DNA]</scope>
    <source>
        <strain evidence="1 2">KX18D6</strain>
        <plasmid evidence="1 2">plas12</plasmid>
    </source>
</reference>
<sequence length="152" mass="17155">MEENFVDRLNIISDRSTCKVDSSAMGQGANDTPCFEVSTCIRLPTQSLCDSITSRDIEEILTRVATKSEFKRYLFDRAVCNRDSILSEIENELAIGINIQYFSGKETFIVAGQHDWLIVLERLREVFTHISLGKQFSGYHTYNLSAGGATHH</sequence>
<organism evidence="1 2">
    <name type="scientific">Salinimonas iocasae</name>
    <dbReference type="NCBI Taxonomy" id="2572577"/>
    <lineage>
        <taxon>Bacteria</taxon>
        <taxon>Pseudomonadati</taxon>
        <taxon>Pseudomonadota</taxon>
        <taxon>Gammaproteobacteria</taxon>
        <taxon>Alteromonadales</taxon>
        <taxon>Alteromonadaceae</taxon>
        <taxon>Alteromonas/Salinimonas group</taxon>
        <taxon>Salinimonas</taxon>
    </lineage>
</organism>
<name>A0A5B7YHY6_9ALTE</name>
<evidence type="ECO:0000313" key="2">
    <source>
        <dbReference type="Proteomes" id="UP000304912"/>
    </source>
</evidence>
<dbReference type="KEGG" id="salk:FBQ74_17210"/>
<accession>A0A5B7YHY6</accession>
<dbReference type="RefSeq" id="WP_139758015.1">
    <property type="nucleotide sequence ID" value="NZ_CP039853.1"/>
</dbReference>
<gene>
    <name evidence="1" type="ORF">FBQ74_17210</name>
</gene>
<keyword evidence="2" id="KW-1185">Reference proteome</keyword>
<protein>
    <submittedName>
        <fullName evidence="1">Uncharacterized protein</fullName>
    </submittedName>
</protein>
<geneLocation type="plasmid" evidence="1 2">
    <name>plas12</name>
</geneLocation>
<dbReference type="AlphaFoldDB" id="A0A5B7YHY6"/>
<evidence type="ECO:0000313" key="1">
    <source>
        <dbReference type="EMBL" id="QCZ95287.1"/>
    </source>
</evidence>
<keyword evidence="1" id="KW-0614">Plasmid</keyword>
<dbReference type="OrthoDB" id="9823214at2"/>
<proteinExistence type="predicted"/>
<dbReference type="Proteomes" id="UP000304912">
    <property type="component" value="Plasmid plas12"/>
</dbReference>